<feature type="domain" description="Nuclear receptor" evidence="12">
    <location>
        <begin position="4"/>
        <end position="82"/>
    </location>
</feature>
<dbReference type="PANTHER" id="PTHR48092">
    <property type="entry name" value="KNIRPS-RELATED PROTEIN-RELATED"/>
    <property type="match status" value="1"/>
</dbReference>
<evidence type="ECO:0000256" key="4">
    <source>
        <dbReference type="ARBA" id="ARBA00022771"/>
    </source>
</evidence>
<evidence type="ECO:0000256" key="3">
    <source>
        <dbReference type="ARBA" id="ARBA00022723"/>
    </source>
</evidence>
<dbReference type="SMART" id="SM00399">
    <property type="entry name" value="ZnF_C4"/>
    <property type="match status" value="1"/>
</dbReference>
<comment type="similarity">
    <text evidence="2">Belongs to the nuclear hormone receptor family. NR1 subfamily.</text>
</comment>
<comment type="subcellular location">
    <subcellularLocation>
        <location evidence="1 11">Nucleus</location>
    </subcellularLocation>
</comment>
<keyword evidence="3 11" id="KW-0479">Metal-binding</keyword>
<dbReference type="OrthoDB" id="5799427at2759"/>
<accession>A0A6P8HNA4</accession>
<name>A0A6P8HNA4_ACTTE</name>
<dbReference type="PROSITE" id="PS51843">
    <property type="entry name" value="NR_LBD"/>
    <property type="match status" value="1"/>
</dbReference>
<dbReference type="CDD" id="cd06916">
    <property type="entry name" value="NR_DBD_like"/>
    <property type="match status" value="1"/>
</dbReference>
<evidence type="ECO:0000256" key="1">
    <source>
        <dbReference type="ARBA" id="ARBA00004123"/>
    </source>
</evidence>
<keyword evidence="9 11" id="KW-0675">Receptor</keyword>
<dbReference type="GO" id="GO:0008270">
    <property type="term" value="F:zinc ion binding"/>
    <property type="evidence" value="ECO:0007669"/>
    <property type="project" value="UniProtKB-KW"/>
</dbReference>
<keyword evidence="7 11" id="KW-0238">DNA-binding</keyword>
<evidence type="ECO:0000259" key="12">
    <source>
        <dbReference type="PROSITE" id="PS51030"/>
    </source>
</evidence>
<dbReference type="SUPFAM" id="SSF57716">
    <property type="entry name" value="Glucocorticoid receptor-like (DNA-binding domain)"/>
    <property type="match status" value="1"/>
</dbReference>
<dbReference type="CDD" id="cd06930">
    <property type="entry name" value="NR_LBD_F2"/>
    <property type="match status" value="1"/>
</dbReference>
<feature type="domain" description="NR LBD" evidence="13">
    <location>
        <begin position="122"/>
        <end position="351"/>
    </location>
</feature>
<dbReference type="InterPro" id="IPR001723">
    <property type="entry name" value="Nuclear_hrmn_rcpt"/>
</dbReference>
<dbReference type="RefSeq" id="XP_031554155.1">
    <property type="nucleotide sequence ID" value="XM_031698295.1"/>
</dbReference>
<dbReference type="Gene3D" id="1.10.565.10">
    <property type="entry name" value="Retinoid X Receptor"/>
    <property type="match status" value="1"/>
</dbReference>
<dbReference type="PRINTS" id="PR00546">
    <property type="entry name" value="THYROIDHORMR"/>
</dbReference>
<evidence type="ECO:0000256" key="2">
    <source>
        <dbReference type="ARBA" id="ARBA00008092"/>
    </source>
</evidence>
<dbReference type="SMART" id="SM00430">
    <property type="entry name" value="HOLI"/>
    <property type="match status" value="1"/>
</dbReference>
<evidence type="ECO:0000256" key="9">
    <source>
        <dbReference type="ARBA" id="ARBA00023170"/>
    </source>
</evidence>
<dbReference type="GO" id="GO:0043565">
    <property type="term" value="F:sequence-specific DNA binding"/>
    <property type="evidence" value="ECO:0007669"/>
    <property type="project" value="InterPro"/>
</dbReference>
<dbReference type="SUPFAM" id="SSF48508">
    <property type="entry name" value="Nuclear receptor ligand-binding domain"/>
    <property type="match status" value="1"/>
</dbReference>
<dbReference type="Pfam" id="PF00105">
    <property type="entry name" value="zf-C4"/>
    <property type="match status" value="1"/>
</dbReference>
<reference evidence="15" key="1">
    <citation type="submission" date="2025-08" db="UniProtKB">
        <authorList>
            <consortium name="RefSeq"/>
        </authorList>
    </citation>
    <scope>IDENTIFICATION</scope>
    <source>
        <tissue evidence="15">Tentacle</tissue>
    </source>
</reference>
<protein>
    <submittedName>
        <fullName evidence="15">Steroid hormone receptor ERR2-like</fullName>
    </submittedName>
</protein>
<evidence type="ECO:0000256" key="6">
    <source>
        <dbReference type="ARBA" id="ARBA00023015"/>
    </source>
</evidence>
<evidence type="ECO:0000256" key="11">
    <source>
        <dbReference type="RuleBase" id="RU004334"/>
    </source>
</evidence>
<dbReference type="Proteomes" id="UP000515163">
    <property type="component" value="Unplaced"/>
</dbReference>
<dbReference type="GeneID" id="116291167"/>
<dbReference type="InterPro" id="IPR001628">
    <property type="entry name" value="Znf_hrmn_rcpt"/>
</dbReference>
<dbReference type="FunFam" id="3.30.50.10:FF:000006">
    <property type="entry name" value="Nuclear receptor subfamily 5 group A member"/>
    <property type="match status" value="1"/>
</dbReference>
<dbReference type="PRINTS" id="PR00047">
    <property type="entry name" value="STROIDFINGER"/>
</dbReference>
<sequence>MDPLEKCAVCGDSSSGYHYGADTCEGCKSFFKRTIQRGYIDKYTCNFKDGNCEIDKISRAKCQACRLKKCFDVGMVEEGIRKEKQRGGRSFYPLKKEVPIKDSTTTSLQEQNLDVTKNSTDESSHLIAQLMASNPCIVPPGEPIEKLIESMKEGKEAVLVRTSNAITRELHFIVEWAKLVPGFSDLPQHDQIVLLTAAGMELIVFRVIFRSMPYQNQVYLNSTTLLVREVCYEVLNTDIVDMILDVVERLRAVGIDKVEFACLKSILLADPDNPGLKCKPKVEKLRTSFLSGLQHHISTVYPHQPERFAKILLRLPALRDVCTKGYGFFLVVQSKLEGEVPISTLLKEMFESART</sequence>
<organism evidence="14 15">
    <name type="scientific">Actinia tenebrosa</name>
    <name type="common">Australian red waratah sea anemone</name>
    <dbReference type="NCBI Taxonomy" id="6105"/>
    <lineage>
        <taxon>Eukaryota</taxon>
        <taxon>Metazoa</taxon>
        <taxon>Cnidaria</taxon>
        <taxon>Anthozoa</taxon>
        <taxon>Hexacorallia</taxon>
        <taxon>Actiniaria</taxon>
        <taxon>Actiniidae</taxon>
        <taxon>Actinia</taxon>
    </lineage>
</organism>
<dbReference type="GO" id="GO:0004879">
    <property type="term" value="F:nuclear receptor activity"/>
    <property type="evidence" value="ECO:0007669"/>
    <property type="project" value="InterPro"/>
</dbReference>
<dbReference type="InterPro" id="IPR050200">
    <property type="entry name" value="Nuclear_hormone_rcpt_NR3"/>
</dbReference>
<dbReference type="InterPro" id="IPR035500">
    <property type="entry name" value="NHR-like_dom_sf"/>
</dbReference>
<dbReference type="PROSITE" id="PS00031">
    <property type="entry name" value="NUCLEAR_REC_DBD_1"/>
    <property type="match status" value="1"/>
</dbReference>
<evidence type="ECO:0000313" key="15">
    <source>
        <dbReference type="RefSeq" id="XP_031554155.1"/>
    </source>
</evidence>
<evidence type="ECO:0000259" key="13">
    <source>
        <dbReference type="PROSITE" id="PS51843"/>
    </source>
</evidence>
<evidence type="ECO:0000313" key="14">
    <source>
        <dbReference type="Proteomes" id="UP000515163"/>
    </source>
</evidence>
<dbReference type="PRINTS" id="PR00398">
    <property type="entry name" value="STRDHORMONER"/>
</dbReference>
<dbReference type="AlphaFoldDB" id="A0A6P8HNA4"/>
<keyword evidence="8 11" id="KW-0804">Transcription</keyword>
<keyword evidence="5 11" id="KW-0862">Zinc</keyword>
<dbReference type="PROSITE" id="PS51030">
    <property type="entry name" value="NUCLEAR_REC_DBD_2"/>
    <property type="match status" value="1"/>
</dbReference>
<dbReference type="InterPro" id="IPR013088">
    <property type="entry name" value="Znf_NHR/GATA"/>
</dbReference>
<keyword evidence="14" id="KW-1185">Reference proteome</keyword>
<gene>
    <name evidence="15" type="primary">LOC116291167</name>
</gene>
<evidence type="ECO:0000256" key="7">
    <source>
        <dbReference type="ARBA" id="ARBA00023125"/>
    </source>
</evidence>
<evidence type="ECO:0000256" key="10">
    <source>
        <dbReference type="ARBA" id="ARBA00023242"/>
    </source>
</evidence>
<dbReference type="InParanoid" id="A0A6P8HNA4"/>
<keyword evidence="10 11" id="KW-0539">Nucleus</keyword>
<keyword evidence="4 11" id="KW-0863">Zinc-finger</keyword>
<proteinExistence type="inferred from homology"/>
<dbReference type="Gene3D" id="3.30.50.10">
    <property type="entry name" value="Erythroid Transcription Factor GATA-1, subunit A"/>
    <property type="match status" value="1"/>
</dbReference>
<dbReference type="Pfam" id="PF00104">
    <property type="entry name" value="Hormone_recep"/>
    <property type="match status" value="1"/>
</dbReference>
<keyword evidence="6 11" id="KW-0805">Transcription regulation</keyword>
<evidence type="ECO:0000256" key="8">
    <source>
        <dbReference type="ARBA" id="ARBA00023163"/>
    </source>
</evidence>
<dbReference type="KEGG" id="aten:116291167"/>
<evidence type="ECO:0000256" key="5">
    <source>
        <dbReference type="ARBA" id="ARBA00022833"/>
    </source>
</evidence>
<dbReference type="InterPro" id="IPR000536">
    <property type="entry name" value="Nucl_hrmn_rcpt_lig-bd"/>
</dbReference>
<dbReference type="InterPro" id="IPR001728">
    <property type="entry name" value="ThyrH_rcpt"/>
</dbReference>
<dbReference type="GO" id="GO:0005634">
    <property type="term" value="C:nucleus"/>
    <property type="evidence" value="ECO:0007669"/>
    <property type="project" value="UniProtKB-SubCell"/>
</dbReference>